<name>A0ABW2KUI0_9PROT</name>
<gene>
    <name evidence="2" type="ORF">ACFQPS_06575</name>
</gene>
<dbReference type="InterPro" id="IPR007419">
    <property type="entry name" value="BFD-like_2Fe2S-bd_dom"/>
</dbReference>
<proteinExistence type="predicted"/>
<protein>
    <submittedName>
        <fullName evidence="2">Bacterioferritin-associated ferredoxin</fullName>
    </submittedName>
</protein>
<reference evidence="3" key="1">
    <citation type="journal article" date="2019" name="Int. J. Syst. Evol. Microbiol.">
        <title>The Global Catalogue of Microorganisms (GCM) 10K type strain sequencing project: providing services to taxonomists for standard genome sequencing and annotation.</title>
        <authorList>
            <consortium name="The Broad Institute Genomics Platform"/>
            <consortium name="The Broad Institute Genome Sequencing Center for Infectious Disease"/>
            <person name="Wu L."/>
            <person name="Ma J."/>
        </authorList>
    </citation>
    <scope>NUCLEOTIDE SEQUENCE [LARGE SCALE GENOMIC DNA]</scope>
    <source>
        <strain evidence="3">CGMCC 1.16275</strain>
    </source>
</reference>
<dbReference type="RefSeq" id="WP_377357508.1">
    <property type="nucleotide sequence ID" value="NZ_JBHTCM010000007.1"/>
</dbReference>
<comment type="caution">
    <text evidence="2">The sequence shown here is derived from an EMBL/GenBank/DDBJ whole genome shotgun (WGS) entry which is preliminary data.</text>
</comment>
<dbReference type="Pfam" id="PF04324">
    <property type="entry name" value="Fer2_BFD"/>
    <property type="match status" value="1"/>
</dbReference>
<dbReference type="InterPro" id="IPR041854">
    <property type="entry name" value="BFD-like_2Fe2S-bd_dom_sf"/>
</dbReference>
<feature type="domain" description="BFD-like [2Fe-2S]-binding" evidence="1">
    <location>
        <begin position="2"/>
        <end position="51"/>
    </location>
</feature>
<keyword evidence="3" id="KW-1185">Reference proteome</keyword>
<dbReference type="EMBL" id="JBHTCM010000007">
    <property type="protein sequence ID" value="MFC7332822.1"/>
    <property type="molecule type" value="Genomic_DNA"/>
</dbReference>
<dbReference type="Gene3D" id="1.10.10.1100">
    <property type="entry name" value="BFD-like [2Fe-2S]-binding domain"/>
    <property type="match status" value="1"/>
</dbReference>
<organism evidence="2 3">
    <name type="scientific">Rhodocista pekingensis</name>
    <dbReference type="NCBI Taxonomy" id="201185"/>
    <lineage>
        <taxon>Bacteria</taxon>
        <taxon>Pseudomonadati</taxon>
        <taxon>Pseudomonadota</taxon>
        <taxon>Alphaproteobacteria</taxon>
        <taxon>Rhodospirillales</taxon>
        <taxon>Azospirillaceae</taxon>
        <taxon>Rhodocista</taxon>
    </lineage>
</organism>
<evidence type="ECO:0000259" key="1">
    <source>
        <dbReference type="Pfam" id="PF04324"/>
    </source>
</evidence>
<evidence type="ECO:0000313" key="2">
    <source>
        <dbReference type="EMBL" id="MFC7332822.1"/>
    </source>
</evidence>
<dbReference type="Proteomes" id="UP001596456">
    <property type="component" value="Unassembled WGS sequence"/>
</dbReference>
<sequence length="65" mass="6812">MYVCVCNAINCRTVKRCVDDGAASIGGVFKATGKTPQCGKCFSTMREMIAERIAPAPDALAVAAE</sequence>
<evidence type="ECO:0000313" key="3">
    <source>
        <dbReference type="Proteomes" id="UP001596456"/>
    </source>
</evidence>
<accession>A0ABW2KUI0</accession>